<dbReference type="InterPro" id="IPR004875">
    <property type="entry name" value="DDE_SF_endonuclease_dom"/>
</dbReference>
<dbReference type="InterPro" id="IPR018586">
    <property type="entry name" value="Brinker_DNA-bd"/>
</dbReference>
<dbReference type="SMART" id="SM00674">
    <property type="entry name" value="CENPB"/>
    <property type="match status" value="1"/>
</dbReference>
<evidence type="ECO:0000313" key="5">
    <source>
        <dbReference type="Proteomes" id="UP000265080"/>
    </source>
</evidence>
<dbReference type="PROSITE" id="PS51253">
    <property type="entry name" value="HTH_CENPB"/>
    <property type="match status" value="1"/>
</dbReference>
<dbReference type="InterPro" id="IPR050863">
    <property type="entry name" value="CenT-Element_Derived"/>
</dbReference>
<dbReference type="Gene3D" id="1.10.10.60">
    <property type="entry name" value="Homeodomain-like"/>
    <property type="match status" value="2"/>
</dbReference>
<keyword evidence="1" id="KW-0238">DNA-binding</keyword>
<dbReference type="GO" id="GO:0005634">
    <property type="term" value="C:nucleus"/>
    <property type="evidence" value="ECO:0007669"/>
    <property type="project" value="TreeGrafter"/>
</dbReference>
<evidence type="ECO:0000313" key="4">
    <source>
        <dbReference type="Ensembl" id="ENSAPEP00000006799.1"/>
    </source>
</evidence>
<protein>
    <recommendedName>
        <fullName evidence="3">HTH CENPB-type domain-containing protein</fullName>
    </recommendedName>
</protein>
<dbReference type="PANTHER" id="PTHR19303:SF74">
    <property type="entry name" value="POGO TRANSPOSABLE ELEMENT WITH KRAB DOMAIN"/>
    <property type="match status" value="1"/>
</dbReference>
<dbReference type="Proteomes" id="UP000265080">
    <property type="component" value="Chromosome 1"/>
</dbReference>
<dbReference type="Ensembl" id="ENSAPET00000006975.1">
    <property type="protein sequence ID" value="ENSAPEP00000006799.1"/>
    <property type="gene ID" value="ENSAPEG00000004850.1"/>
</dbReference>
<dbReference type="InterPro" id="IPR009057">
    <property type="entry name" value="Homeodomain-like_sf"/>
</dbReference>
<dbReference type="STRING" id="161767.ENSAPEP00000006799"/>
<evidence type="ECO:0000259" key="3">
    <source>
        <dbReference type="PROSITE" id="PS51253"/>
    </source>
</evidence>
<feature type="domain" description="HTH CENPB-type" evidence="3">
    <location>
        <begin position="202"/>
        <end position="275"/>
    </location>
</feature>
<dbReference type="PANTHER" id="PTHR19303">
    <property type="entry name" value="TRANSPOSON"/>
    <property type="match status" value="1"/>
</dbReference>
<evidence type="ECO:0000256" key="1">
    <source>
        <dbReference type="ARBA" id="ARBA00023125"/>
    </source>
</evidence>
<feature type="region of interest" description="Disordered" evidence="2">
    <location>
        <begin position="533"/>
        <end position="563"/>
    </location>
</feature>
<dbReference type="GeneTree" id="ENSGT00440000039028"/>
<accession>A0A3P8S5B6</accession>
<evidence type="ECO:0000256" key="2">
    <source>
        <dbReference type="SAM" id="MobiDB-lite"/>
    </source>
</evidence>
<dbReference type="Pfam" id="PF03221">
    <property type="entry name" value="HTH_Tnp_Tc5"/>
    <property type="match status" value="1"/>
</dbReference>
<dbReference type="InterPro" id="IPR006600">
    <property type="entry name" value="HTH_CenpB_DNA-bd_dom"/>
</dbReference>
<keyword evidence="5" id="KW-1185">Reference proteome</keyword>
<sequence length="563" mass="64393">MLLFSSPFSVDPDDAPPQLQLELIELQCDDEWRSKHQQLSLVEFYRQLDKVRFPEMRTFAKKMLSLFSSTYLCEQTFSVMNLNKNRLRSKLSDSHLLFGFLINLKLNVLNLSLLTVKSQKHTYALVLMKRSDNLEKSGSKIGQVNRQLRRSYDVNFKMMVINEAESSNNCKAAVKYGVTECNVRRWRAQKDHLKNAHSQRKAFRGPQSGRFQELDRRVCAYVDEKRKDGMPISRAVIQLKAVEIAKELNIPTADFKASLGWCKRMMRRNGLTLRRRTSLAQRLPSDFGEKLLSFQRYVINLRKKHSYPLDQIGNADQTSVFFDMPTPVTVHKKGEKSVIIKSTGNEKSRVTVMLACLADGTKLPPYVVLKRKTVPKEAMPAGIIVRAQEKGWMETELVVDWLKVVWGRRRGGLRKKRNMLILDAFRGHLSDPVKKQVKAMNGDLVIIPGGMTSQLQVLDVVVNKPFKDNLRKKYTEWLLSGDHALTPTGEIQKPSVRLLCEWILHAWDAVSPKSIIHGFKKCCISNALDGSEDDVLWEEPAEPEDGSEDSDTDHSEAEDVCEE</sequence>
<dbReference type="OMA" id="PKECDAE"/>
<proteinExistence type="predicted"/>
<dbReference type="AlphaFoldDB" id="A0A3P8S5B6"/>
<name>A0A3P8S5B6_AMPPE</name>
<dbReference type="Pfam" id="PF03184">
    <property type="entry name" value="DDE_1"/>
    <property type="match status" value="1"/>
</dbReference>
<organism evidence="4 5">
    <name type="scientific">Amphiprion percula</name>
    <name type="common">Orange clownfish</name>
    <name type="synonym">Lutjanus percula</name>
    <dbReference type="NCBI Taxonomy" id="161767"/>
    <lineage>
        <taxon>Eukaryota</taxon>
        <taxon>Metazoa</taxon>
        <taxon>Chordata</taxon>
        <taxon>Craniata</taxon>
        <taxon>Vertebrata</taxon>
        <taxon>Euteleostomi</taxon>
        <taxon>Actinopterygii</taxon>
        <taxon>Neopterygii</taxon>
        <taxon>Teleostei</taxon>
        <taxon>Neoteleostei</taxon>
        <taxon>Acanthomorphata</taxon>
        <taxon>Ovalentaria</taxon>
        <taxon>Pomacentridae</taxon>
        <taxon>Amphiprion</taxon>
    </lineage>
</organism>
<dbReference type="GO" id="GO:0003677">
    <property type="term" value="F:DNA binding"/>
    <property type="evidence" value="ECO:0007669"/>
    <property type="project" value="UniProtKB-KW"/>
</dbReference>
<reference evidence="4" key="3">
    <citation type="submission" date="2025-09" db="UniProtKB">
        <authorList>
            <consortium name="Ensembl"/>
        </authorList>
    </citation>
    <scope>IDENTIFICATION</scope>
</reference>
<dbReference type="Pfam" id="PF09607">
    <property type="entry name" value="BrkDBD"/>
    <property type="match status" value="1"/>
</dbReference>
<reference evidence="4 5" key="1">
    <citation type="submission" date="2018-03" db="EMBL/GenBank/DDBJ databases">
        <title>Finding Nemo's genes: A chromosome-scale reference assembly of the genome of the orange clownfish Amphiprion percula.</title>
        <authorList>
            <person name="Lehmann R."/>
        </authorList>
    </citation>
    <scope>NUCLEOTIDE SEQUENCE</scope>
</reference>
<reference evidence="4" key="2">
    <citation type="submission" date="2025-08" db="UniProtKB">
        <authorList>
            <consortium name="Ensembl"/>
        </authorList>
    </citation>
    <scope>IDENTIFICATION</scope>
</reference>
<feature type="compositionally biased region" description="Acidic residues" evidence="2">
    <location>
        <begin position="533"/>
        <end position="551"/>
    </location>
</feature>
<dbReference type="SUPFAM" id="SSF46689">
    <property type="entry name" value="Homeodomain-like"/>
    <property type="match status" value="1"/>
</dbReference>